<dbReference type="SUPFAM" id="SSF49879">
    <property type="entry name" value="SMAD/FHA domain"/>
    <property type="match status" value="1"/>
</dbReference>
<evidence type="ECO:0000313" key="11">
    <source>
        <dbReference type="Proteomes" id="UP001321481"/>
    </source>
</evidence>
<dbReference type="CDD" id="cd00060">
    <property type="entry name" value="FHA"/>
    <property type="match status" value="1"/>
</dbReference>
<dbReference type="InterPro" id="IPR008984">
    <property type="entry name" value="SMAD_FHA_dom_sf"/>
</dbReference>
<dbReference type="EMBL" id="JASJND010000001">
    <property type="protein sequence ID" value="MDJ1112831.1"/>
    <property type="molecule type" value="Genomic_DNA"/>
</dbReference>
<name>A0ABT6ZA17_9MICO</name>
<keyword evidence="6 8" id="KW-0472">Membrane</keyword>
<gene>
    <name evidence="10" type="ORF">QNI14_00025</name>
</gene>
<feature type="domain" description="FHA" evidence="9">
    <location>
        <begin position="383"/>
        <end position="436"/>
    </location>
</feature>
<keyword evidence="2" id="KW-1003">Cell membrane</keyword>
<feature type="transmembrane region" description="Helical" evidence="8">
    <location>
        <begin position="41"/>
        <end position="59"/>
    </location>
</feature>
<evidence type="ECO:0000313" key="10">
    <source>
        <dbReference type="EMBL" id="MDJ1112831.1"/>
    </source>
</evidence>
<dbReference type="Gene3D" id="2.60.200.20">
    <property type="match status" value="1"/>
</dbReference>
<keyword evidence="11" id="KW-1185">Reference proteome</keyword>
<reference evidence="10 11" key="1">
    <citation type="submission" date="2023-05" db="EMBL/GenBank/DDBJ databases">
        <title>Microbacterium dauci sp.nov., Isolated from Carrot Rhizosphere Soil.</title>
        <authorList>
            <person name="Xiao Z."/>
            <person name="Zheng J."/>
        </authorList>
    </citation>
    <scope>NUCLEOTIDE SEQUENCE [LARGE SCALE GENOMIC DNA]</scope>
    <source>
        <strain evidence="10 11">LX3-4</strain>
    </source>
</reference>
<dbReference type="Pfam" id="PF06271">
    <property type="entry name" value="RDD"/>
    <property type="match status" value="1"/>
</dbReference>
<proteinExistence type="predicted"/>
<feature type="compositionally biased region" description="Pro residues" evidence="7">
    <location>
        <begin position="269"/>
        <end position="279"/>
    </location>
</feature>
<dbReference type="InterPro" id="IPR000253">
    <property type="entry name" value="FHA_dom"/>
</dbReference>
<evidence type="ECO:0000256" key="1">
    <source>
        <dbReference type="ARBA" id="ARBA00004651"/>
    </source>
</evidence>
<keyword evidence="5 8" id="KW-1133">Transmembrane helix</keyword>
<comment type="caution">
    <text evidence="10">The sequence shown here is derived from an EMBL/GenBank/DDBJ whole genome shotgun (WGS) entry which is preliminary data.</text>
</comment>
<protein>
    <submittedName>
        <fullName evidence="10">RDD family protein</fullName>
    </submittedName>
</protein>
<keyword evidence="4 8" id="KW-0812">Transmembrane</keyword>
<dbReference type="InterPro" id="IPR010432">
    <property type="entry name" value="RDD"/>
</dbReference>
<dbReference type="PANTHER" id="PTHR36115">
    <property type="entry name" value="PROLINE-RICH ANTIGEN HOMOLOG-RELATED"/>
    <property type="match status" value="1"/>
</dbReference>
<feature type="compositionally biased region" description="Low complexity" evidence="7">
    <location>
        <begin position="331"/>
        <end position="346"/>
    </location>
</feature>
<evidence type="ECO:0000256" key="3">
    <source>
        <dbReference type="ARBA" id="ARBA00022553"/>
    </source>
</evidence>
<dbReference type="Proteomes" id="UP001321481">
    <property type="component" value="Unassembled WGS sequence"/>
</dbReference>
<feature type="transmembrane region" description="Helical" evidence="8">
    <location>
        <begin position="84"/>
        <end position="108"/>
    </location>
</feature>
<dbReference type="PROSITE" id="PS50006">
    <property type="entry name" value="FHA_DOMAIN"/>
    <property type="match status" value="1"/>
</dbReference>
<feature type="transmembrane region" description="Helical" evidence="8">
    <location>
        <begin position="139"/>
        <end position="162"/>
    </location>
</feature>
<dbReference type="InterPro" id="IPR051791">
    <property type="entry name" value="Pra-immunoreactive"/>
</dbReference>
<evidence type="ECO:0000256" key="8">
    <source>
        <dbReference type="SAM" id="Phobius"/>
    </source>
</evidence>
<feature type="compositionally biased region" description="Basic and acidic residues" evidence="7">
    <location>
        <begin position="206"/>
        <end position="216"/>
    </location>
</feature>
<organism evidence="10 11">
    <name type="scientific">Microbacterium dauci</name>
    <dbReference type="NCBI Taxonomy" id="3048008"/>
    <lineage>
        <taxon>Bacteria</taxon>
        <taxon>Bacillati</taxon>
        <taxon>Actinomycetota</taxon>
        <taxon>Actinomycetes</taxon>
        <taxon>Micrococcales</taxon>
        <taxon>Microbacteriaceae</taxon>
        <taxon>Microbacterium</taxon>
    </lineage>
</organism>
<feature type="compositionally biased region" description="Low complexity" evidence="7">
    <location>
        <begin position="257"/>
        <end position="268"/>
    </location>
</feature>
<dbReference type="RefSeq" id="WP_283714140.1">
    <property type="nucleotide sequence ID" value="NZ_JASJND010000001.1"/>
</dbReference>
<keyword evidence="3" id="KW-0597">Phosphoprotein</keyword>
<evidence type="ECO:0000256" key="2">
    <source>
        <dbReference type="ARBA" id="ARBA00022475"/>
    </source>
</evidence>
<evidence type="ECO:0000256" key="5">
    <source>
        <dbReference type="ARBA" id="ARBA00022989"/>
    </source>
</evidence>
<evidence type="ECO:0000256" key="4">
    <source>
        <dbReference type="ARBA" id="ARBA00022692"/>
    </source>
</evidence>
<comment type="subcellular location">
    <subcellularLocation>
        <location evidence="1">Cell membrane</location>
        <topology evidence="1">Multi-pass membrane protein</topology>
    </subcellularLocation>
</comment>
<evidence type="ECO:0000256" key="7">
    <source>
        <dbReference type="SAM" id="MobiDB-lite"/>
    </source>
</evidence>
<accession>A0ABT6ZA17</accession>
<feature type="compositionally biased region" description="Pro residues" evidence="7">
    <location>
        <begin position="305"/>
        <end position="330"/>
    </location>
</feature>
<evidence type="ECO:0000256" key="6">
    <source>
        <dbReference type="ARBA" id="ARBA00023136"/>
    </source>
</evidence>
<feature type="region of interest" description="Disordered" evidence="7">
    <location>
        <begin position="203"/>
        <end position="355"/>
    </location>
</feature>
<dbReference type="PANTHER" id="PTHR36115:SF6">
    <property type="entry name" value="PROLINE-RICH ANTIGEN HOMOLOG"/>
    <property type="match status" value="1"/>
</dbReference>
<sequence length="471" mass="48905">MIWEVDQPERTLDGVDASGKADPAYASALGLLPAPLGRRSLAFVVDLAILGLLQLPFWLGSVPLLLKLATGTISLYGLVNHPDFVVAAIIAAVSVALLLIFSIVQWILHGRRGVTIGKAVAGIRTVNVRTLERPGVGAVLLRFLIVSASGIIPVFGSTAMLLSPTFDPERRGRGLHDRATRVWLVDVRRGLQPYDEKRMRIARKQVKAEPLPERAARPSLATRTDAAPQPDYRPGQRISAGVLGVGRSGDGTAASDAPSSGSGLTGTPPATPAPAPAGPAPVSGIPGLIQSAPDFGPASGLAAPAPAPRPAQTPAPAPRPAQTPVTPPAAAPAAAPVARVEQPVPVERQRATSPEARVQETITGVGFGLRLDTGDTVVVSEPVLVGRDPDGDAYPGARTTRLRDEDRSLSKTHALLRPVDGGIEVVDWRSTNGSAVIRGGQEHTLDAGAAATAALGDSIRLGDRVGEVIRV</sequence>
<evidence type="ECO:0000259" key="9">
    <source>
        <dbReference type="PROSITE" id="PS50006"/>
    </source>
</evidence>